<protein>
    <submittedName>
        <fullName evidence="1">Uncharacterized protein</fullName>
    </submittedName>
</protein>
<dbReference type="Proteomes" id="UP000827914">
    <property type="component" value="Segment"/>
</dbReference>
<dbReference type="EMBL" id="OK040171">
    <property type="protein sequence ID" value="UAV84568.1"/>
    <property type="molecule type" value="Genomic_DNA"/>
</dbReference>
<evidence type="ECO:0000313" key="2">
    <source>
        <dbReference type="Proteomes" id="UP000827914"/>
    </source>
</evidence>
<accession>A0AAE9BMR4</accession>
<keyword evidence="2" id="KW-1185">Reference proteome</keyword>
<reference evidence="1" key="1">
    <citation type="submission" date="2021-09" db="EMBL/GenBank/DDBJ databases">
        <authorList>
            <person name="Liu Y."/>
        </authorList>
    </citation>
    <scope>NUCLEOTIDE SEQUENCE</scope>
</reference>
<gene>
    <name evidence="1" type="ORF">PHB09_072</name>
</gene>
<name>A0AAE9BMR4_9CAUD</name>
<proteinExistence type="predicted"/>
<evidence type="ECO:0000313" key="1">
    <source>
        <dbReference type="EMBL" id="UAV84568.1"/>
    </source>
</evidence>
<organism evidence="1 2">
    <name type="scientific">Pseudomonas phage PHB09</name>
    <dbReference type="NCBI Taxonomy" id="2867265"/>
    <lineage>
        <taxon>Viruses</taxon>
        <taxon>Duplodnaviria</taxon>
        <taxon>Heunggongvirae</taxon>
        <taxon>Uroviricota</taxon>
        <taxon>Caudoviricetes</taxon>
        <taxon>Vandenendeviridae</taxon>
        <taxon>Gorskivirinae</taxon>
        <taxon>Dilongvirus</taxon>
        <taxon>Dilongvirus PHB09</taxon>
    </lineage>
</organism>
<sequence>MTKEELEQAEPFHYSYPKYMAERKRLKETNDCTVISFCEVWGAPYEAARTHLNKMFKRPPRGCPSWKNCNRAVELCPKTKMDKLWGIEEKEKYITIGNFLKTYPEGRYWVFVSGHALAIIDGIVHDHSYKPRRRVKLAYRVYV</sequence>